<dbReference type="RefSeq" id="WP_386053632.1">
    <property type="nucleotide sequence ID" value="NZ_JBHTKH010000010.1"/>
</dbReference>
<accession>A0ABW3MY40</accession>
<reference evidence="2" key="1">
    <citation type="journal article" date="2019" name="Int. J. Syst. Evol. Microbiol.">
        <title>The Global Catalogue of Microorganisms (GCM) 10K type strain sequencing project: providing services to taxonomists for standard genome sequencing and annotation.</title>
        <authorList>
            <consortium name="The Broad Institute Genomics Platform"/>
            <consortium name="The Broad Institute Genome Sequencing Center for Infectious Disease"/>
            <person name="Wu L."/>
            <person name="Ma J."/>
        </authorList>
    </citation>
    <scope>NUCLEOTIDE SEQUENCE [LARGE SCALE GENOMIC DNA]</scope>
    <source>
        <strain evidence="2">CCUG 57508</strain>
    </source>
</reference>
<protein>
    <submittedName>
        <fullName evidence="1">Uncharacterized protein</fullName>
    </submittedName>
</protein>
<name>A0ABW3MY40_9MICO</name>
<evidence type="ECO:0000313" key="1">
    <source>
        <dbReference type="EMBL" id="MFD1055598.1"/>
    </source>
</evidence>
<proteinExistence type="predicted"/>
<evidence type="ECO:0000313" key="2">
    <source>
        <dbReference type="Proteomes" id="UP001597046"/>
    </source>
</evidence>
<gene>
    <name evidence="1" type="ORF">ACFQ2V_14890</name>
</gene>
<organism evidence="1 2">
    <name type="scientific">Terrabacter terrigena</name>
    <dbReference type="NCBI Taxonomy" id="574718"/>
    <lineage>
        <taxon>Bacteria</taxon>
        <taxon>Bacillati</taxon>
        <taxon>Actinomycetota</taxon>
        <taxon>Actinomycetes</taxon>
        <taxon>Micrococcales</taxon>
        <taxon>Intrasporangiaceae</taxon>
        <taxon>Terrabacter</taxon>
    </lineage>
</organism>
<sequence>MTPVRAFSCHACRVPPSPPRWRAAAFDRLPTGTYVEMESFEGTVRLPIDGTHRTDFEHDLG</sequence>
<dbReference type="Proteomes" id="UP001597046">
    <property type="component" value="Unassembled WGS sequence"/>
</dbReference>
<dbReference type="EMBL" id="JBHTKH010000010">
    <property type="protein sequence ID" value="MFD1055598.1"/>
    <property type="molecule type" value="Genomic_DNA"/>
</dbReference>
<comment type="caution">
    <text evidence="1">The sequence shown here is derived from an EMBL/GenBank/DDBJ whole genome shotgun (WGS) entry which is preliminary data.</text>
</comment>
<keyword evidence="2" id="KW-1185">Reference proteome</keyword>